<dbReference type="Gene3D" id="2.20.70.10">
    <property type="match status" value="1"/>
</dbReference>
<evidence type="ECO:0000259" key="3">
    <source>
        <dbReference type="PROSITE" id="PS50020"/>
    </source>
</evidence>
<evidence type="ECO:0000256" key="1">
    <source>
        <dbReference type="SAM" id="MobiDB-lite"/>
    </source>
</evidence>
<gene>
    <name evidence="4" type="ORF">ACHHYP_07392</name>
</gene>
<sequence>MESAIWVPVDDGSGYTYYYNTHTGESAWEVPATPEPPCLEAPNADNASATWQFGGTDETGAFYFVHAKTGERVHEVPPDPAEALTPDADSSVNNVVVDVALPDVEPDIVACMIDVVALVDKNLQPWLRRKERNAKAKKPRSSPKKRWSDRVQVANGERPELDAERRRDQVEMEVAKLEARYAARRTRLVQKAIAAERSRVRQFQIDLRQHMTRRLILRATNGIDVHGKIHLAVADTETAATLYENEERVAARAAATRALEQLFVAMDPRRARKLSALHILFCLATDQRATPLAKSRKGIDFLRTNSDIQGLFLALGVVSMDMFVYFVDVTEEISEHIEQLKAAIEDAGLGIVSPDVATWESSLSNVKTDETIQYPARRLILLNRLVRSFAQAKNGLLGQLQYLLPMAADLPAGTSLWEYNHKHVYIQLARNLPLYCCICRRNRFRLKKLQRYEDEEAYRKGWGRTLARRMASIELDLKATMDTAPRAPRPSPATGDPHTLRFTHRRDQPPVAALLDDLIAAIELLQRDVEGDLRRVQAGGGQHDHIFVADSKWLLHKLTRAREEIEREEYERSWLFEEDEASHEVLEALKVSVETPLERAQESGHKEFLRLSNACVLPSIYLQRLHYDRLLLSRPAAGQLVLRMYDRATDTFCVLHMLRCATSAEAASVVDQATRIERNLRDTFVVAVRHTFSCIYQHFATTGNLNECWPIAFVAVEDCERGEYLLSAPSLLPQSEVLSIMTTTAAALVSLHSQGVLHLNLAPSNLYRTHDGQLKVGGLLLFKTPFCPTDAAAGMLSPVLVPPEVDADPSAPTNDKTDMWALGCLLYHLVTGN</sequence>
<feature type="domain" description="Protein kinase" evidence="2">
    <location>
        <begin position="627"/>
        <end position="833"/>
    </location>
</feature>
<dbReference type="CDD" id="cd00201">
    <property type="entry name" value="WW"/>
    <property type="match status" value="1"/>
</dbReference>
<dbReference type="EMBL" id="JNBR01000075">
    <property type="protein sequence ID" value="OQR99077.1"/>
    <property type="molecule type" value="Genomic_DNA"/>
</dbReference>
<keyword evidence="4" id="KW-0808">Transferase</keyword>
<dbReference type="GO" id="GO:0006974">
    <property type="term" value="P:DNA damage response"/>
    <property type="evidence" value="ECO:0007669"/>
    <property type="project" value="TreeGrafter"/>
</dbReference>
<dbReference type="InterPro" id="IPR011009">
    <property type="entry name" value="Kinase-like_dom_sf"/>
</dbReference>
<protein>
    <submittedName>
        <fullName evidence="4">Protein kinase</fullName>
    </submittedName>
</protein>
<dbReference type="PROSITE" id="PS50020">
    <property type="entry name" value="WW_DOMAIN_2"/>
    <property type="match status" value="1"/>
</dbReference>
<dbReference type="Gene3D" id="1.10.510.10">
    <property type="entry name" value="Transferase(Phosphotransferase) domain 1"/>
    <property type="match status" value="1"/>
</dbReference>
<feature type="compositionally biased region" description="Basic residues" evidence="1">
    <location>
        <begin position="130"/>
        <end position="147"/>
    </location>
</feature>
<dbReference type="InterPro" id="IPR053235">
    <property type="entry name" value="Ser_Thr_kinase"/>
</dbReference>
<dbReference type="Pfam" id="PF00397">
    <property type="entry name" value="WW"/>
    <property type="match status" value="1"/>
</dbReference>
<dbReference type="AlphaFoldDB" id="A0A1V9ZM70"/>
<feature type="domain" description="WW" evidence="3">
    <location>
        <begin position="6"/>
        <end position="33"/>
    </location>
</feature>
<name>A0A1V9ZM70_ACHHY</name>
<dbReference type="GO" id="GO:0005737">
    <property type="term" value="C:cytoplasm"/>
    <property type="evidence" value="ECO:0007669"/>
    <property type="project" value="TreeGrafter"/>
</dbReference>
<accession>A0A1V9ZM70</accession>
<dbReference type="Proteomes" id="UP000243579">
    <property type="component" value="Unassembled WGS sequence"/>
</dbReference>
<dbReference type="InterPro" id="IPR036020">
    <property type="entry name" value="WW_dom_sf"/>
</dbReference>
<dbReference type="OrthoDB" id="191651at2759"/>
<dbReference type="GO" id="GO:0005524">
    <property type="term" value="F:ATP binding"/>
    <property type="evidence" value="ECO:0007669"/>
    <property type="project" value="InterPro"/>
</dbReference>
<reference evidence="4 5" key="1">
    <citation type="journal article" date="2014" name="Genome Biol. Evol.">
        <title>The secreted proteins of Achlya hypogyna and Thraustotheca clavata identify the ancestral oomycete secretome and reveal gene acquisitions by horizontal gene transfer.</title>
        <authorList>
            <person name="Misner I."/>
            <person name="Blouin N."/>
            <person name="Leonard G."/>
            <person name="Richards T.A."/>
            <person name="Lane C.E."/>
        </authorList>
    </citation>
    <scope>NUCLEOTIDE SEQUENCE [LARGE SCALE GENOMIC DNA]</scope>
    <source>
        <strain evidence="4 5">ATCC 48635</strain>
    </source>
</reference>
<dbReference type="GO" id="GO:0004674">
    <property type="term" value="F:protein serine/threonine kinase activity"/>
    <property type="evidence" value="ECO:0007669"/>
    <property type="project" value="TreeGrafter"/>
</dbReference>
<dbReference type="PANTHER" id="PTHR24361">
    <property type="entry name" value="MITOGEN-ACTIVATED KINASE KINASE KINASE"/>
    <property type="match status" value="1"/>
</dbReference>
<dbReference type="PROSITE" id="PS50011">
    <property type="entry name" value="PROTEIN_KINASE_DOM"/>
    <property type="match status" value="1"/>
</dbReference>
<dbReference type="STRING" id="1202772.A0A1V9ZM70"/>
<proteinExistence type="predicted"/>
<evidence type="ECO:0000259" key="2">
    <source>
        <dbReference type="PROSITE" id="PS50011"/>
    </source>
</evidence>
<evidence type="ECO:0000313" key="5">
    <source>
        <dbReference type="Proteomes" id="UP000243579"/>
    </source>
</evidence>
<dbReference type="InterPro" id="IPR011047">
    <property type="entry name" value="Quinoprotein_ADH-like_sf"/>
</dbReference>
<organism evidence="4 5">
    <name type="scientific">Achlya hypogyna</name>
    <name type="common">Oomycete</name>
    <name type="synonym">Protoachlya hypogyna</name>
    <dbReference type="NCBI Taxonomy" id="1202772"/>
    <lineage>
        <taxon>Eukaryota</taxon>
        <taxon>Sar</taxon>
        <taxon>Stramenopiles</taxon>
        <taxon>Oomycota</taxon>
        <taxon>Saprolegniomycetes</taxon>
        <taxon>Saprolegniales</taxon>
        <taxon>Achlyaceae</taxon>
        <taxon>Achlya</taxon>
    </lineage>
</organism>
<keyword evidence="4" id="KW-0418">Kinase</keyword>
<dbReference type="InterPro" id="IPR000719">
    <property type="entry name" value="Prot_kinase_dom"/>
</dbReference>
<comment type="caution">
    <text evidence="4">The sequence shown here is derived from an EMBL/GenBank/DDBJ whole genome shotgun (WGS) entry which is preliminary data.</text>
</comment>
<dbReference type="PANTHER" id="PTHR24361:SF613">
    <property type="entry name" value="NUCLEAR RECEPTOR-BINDING PROTEIN-RELATED"/>
    <property type="match status" value="1"/>
</dbReference>
<evidence type="ECO:0000313" key="4">
    <source>
        <dbReference type="EMBL" id="OQR99077.1"/>
    </source>
</evidence>
<keyword evidence="5" id="KW-1185">Reference proteome</keyword>
<dbReference type="SUPFAM" id="SSF50998">
    <property type="entry name" value="Quinoprotein alcohol dehydrogenase-like"/>
    <property type="match status" value="1"/>
</dbReference>
<dbReference type="Pfam" id="PF00069">
    <property type="entry name" value="Pkinase"/>
    <property type="match status" value="1"/>
</dbReference>
<dbReference type="SUPFAM" id="SSF56112">
    <property type="entry name" value="Protein kinase-like (PK-like)"/>
    <property type="match status" value="1"/>
</dbReference>
<dbReference type="InterPro" id="IPR001202">
    <property type="entry name" value="WW_dom"/>
</dbReference>
<dbReference type="SUPFAM" id="SSF51045">
    <property type="entry name" value="WW domain"/>
    <property type="match status" value="1"/>
</dbReference>
<feature type="region of interest" description="Disordered" evidence="1">
    <location>
        <begin position="130"/>
        <end position="161"/>
    </location>
</feature>